<name>A0A2U8WBX2_9HYPH</name>
<protein>
    <recommendedName>
        <fullName evidence="1">DUF5681 domain-containing protein</fullName>
    </recommendedName>
</protein>
<reference evidence="3" key="1">
    <citation type="submission" date="2018-05" db="EMBL/GenBank/DDBJ databases">
        <title>Complete Genome Sequence of Methylobacterium sp. 17SD2-17.</title>
        <authorList>
            <person name="Srinivasan S."/>
        </authorList>
    </citation>
    <scope>NUCLEOTIDE SEQUENCE [LARGE SCALE GENOMIC DNA]</scope>
    <source>
        <strain evidence="3">17SD2-17</strain>
    </source>
</reference>
<organism evidence="2 3">
    <name type="scientific">Methylobacterium durans</name>
    <dbReference type="NCBI Taxonomy" id="2202825"/>
    <lineage>
        <taxon>Bacteria</taxon>
        <taxon>Pseudomonadati</taxon>
        <taxon>Pseudomonadota</taxon>
        <taxon>Alphaproteobacteria</taxon>
        <taxon>Hyphomicrobiales</taxon>
        <taxon>Methylobacteriaceae</taxon>
        <taxon>Methylobacterium</taxon>
    </lineage>
</organism>
<accession>A0A2U8WBX2</accession>
<dbReference type="AlphaFoldDB" id="A0A2U8WBX2"/>
<dbReference type="EMBL" id="CP029550">
    <property type="protein sequence ID" value="AWN42816.1"/>
    <property type="molecule type" value="Genomic_DNA"/>
</dbReference>
<feature type="domain" description="DUF5681" evidence="1">
    <location>
        <begin position="2"/>
        <end position="51"/>
    </location>
</feature>
<sequence>MLSEALFMPVAVTENGQRRRMPAQALLFRTLMRDALRGDRHAIRSLLTLMKAFPETGPELRITEDHGARVREMLDRMAQNMAIEQGVSELVP</sequence>
<dbReference type="InterPro" id="IPR043736">
    <property type="entry name" value="DUF5681"/>
</dbReference>
<keyword evidence="3" id="KW-1185">Reference proteome</keyword>
<dbReference type="Pfam" id="PF18932">
    <property type="entry name" value="DUF5681"/>
    <property type="match status" value="1"/>
</dbReference>
<dbReference type="KEGG" id="mets:DK389_22830"/>
<gene>
    <name evidence="2" type="ORF">DK389_22830</name>
</gene>
<dbReference type="Proteomes" id="UP000245926">
    <property type="component" value="Chromosome"/>
</dbReference>
<proteinExistence type="predicted"/>
<evidence type="ECO:0000313" key="3">
    <source>
        <dbReference type="Proteomes" id="UP000245926"/>
    </source>
</evidence>
<evidence type="ECO:0000313" key="2">
    <source>
        <dbReference type="EMBL" id="AWN42816.1"/>
    </source>
</evidence>
<evidence type="ECO:0000259" key="1">
    <source>
        <dbReference type="Pfam" id="PF18932"/>
    </source>
</evidence>